<evidence type="ECO:0000313" key="4">
    <source>
        <dbReference type="Proteomes" id="UP000253426"/>
    </source>
</evidence>
<dbReference type="EMBL" id="QNRR01000009">
    <property type="protein sequence ID" value="RBP39826.1"/>
    <property type="molecule type" value="Genomic_DNA"/>
</dbReference>
<keyword evidence="4" id="KW-1185">Reference proteome</keyword>
<dbReference type="AlphaFoldDB" id="A0A366HBY8"/>
<keyword evidence="2" id="KW-0472">Membrane</keyword>
<evidence type="ECO:0000256" key="1">
    <source>
        <dbReference type="SAM" id="MobiDB-lite"/>
    </source>
</evidence>
<proteinExistence type="predicted"/>
<evidence type="ECO:0000313" key="3">
    <source>
        <dbReference type="EMBL" id="RBP39826.1"/>
    </source>
</evidence>
<reference evidence="3 4" key="1">
    <citation type="submission" date="2018-06" db="EMBL/GenBank/DDBJ databases">
        <title>Genomic Encyclopedia of Type Strains, Phase IV (KMG-IV): sequencing the most valuable type-strain genomes for metagenomic binning, comparative biology and taxonomic classification.</title>
        <authorList>
            <person name="Goeker M."/>
        </authorList>
    </citation>
    <scope>NUCLEOTIDE SEQUENCE [LARGE SCALE GENOMIC DNA]</scope>
    <source>
        <strain evidence="3 4">DSM 25532</strain>
    </source>
</reference>
<feature type="transmembrane region" description="Helical" evidence="2">
    <location>
        <begin position="6"/>
        <end position="25"/>
    </location>
</feature>
<keyword evidence="2" id="KW-1133">Transmembrane helix</keyword>
<protein>
    <submittedName>
        <fullName evidence="3">Uncharacterized protein</fullName>
    </submittedName>
</protein>
<accession>A0A366HBY8</accession>
<name>A0A366HBY8_9BACT</name>
<gene>
    <name evidence="3" type="ORF">DES53_109254</name>
</gene>
<organism evidence="3 4">
    <name type="scientific">Roseimicrobium gellanilyticum</name>
    <dbReference type="NCBI Taxonomy" id="748857"/>
    <lineage>
        <taxon>Bacteria</taxon>
        <taxon>Pseudomonadati</taxon>
        <taxon>Verrucomicrobiota</taxon>
        <taxon>Verrucomicrobiia</taxon>
        <taxon>Verrucomicrobiales</taxon>
        <taxon>Verrucomicrobiaceae</taxon>
        <taxon>Roseimicrobium</taxon>
    </lineage>
</organism>
<feature type="compositionally biased region" description="Basic and acidic residues" evidence="1">
    <location>
        <begin position="51"/>
        <end position="63"/>
    </location>
</feature>
<evidence type="ECO:0000256" key="2">
    <source>
        <dbReference type="SAM" id="Phobius"/>
    </source>
</evidence>
<feature type="region of interest" description="Disordered" evidence="1">
    <location>
        <begin position="31"/>
        <end position="72"/>
    </location>
</feature>
<dbReference type="Proteomes" id="UP000253426">
    <property type="component" value="Unassembled WGS sequence"/>
</dbReference>
<keyword evidence="2" id="KW-0812">Transmembrane</keyword>
<sequence length="72" mass="7693">METLVGLLAVFGLIAASLWFLYRYVAPRLARQDSSQSRFKRSNHDSGGSDEIGHSHSQSHDSGDDGGGDGGD</sequence>
<comment type="caution">
    <text evidence="3">The sequence shown here is derived from an EMBL/GenBank/DDBJ whole genome shotgun (WGS) entry which is preliminary data.</text>
</comment>